<reference evidence="4" key="1">
    <citation type="submission" date="2015-01" db="EMBL/GenBank/DDBJ databases">
        <authorList>
            <person name="MANFREDI Pablo"/>
        </authorList>
    </citation>
    <scope>NUCLEOTIDE SEQUENCE [LARGE SCALE GENOMIC DNA]</scope>
    <source>
        <strain evidence="4">Ccyn2B</strain>
    </source>
</reference>
<proteinExistence type="predicted"/>
<dbReference type="InterPro" id="IPR015943">
    <property type="entry name" value="WD40/YVTN_repeat-like_dom_sf"/>
</dbReference>
<keyword evidence="4" id="KW-1185">Reference proteome</keyword>
<sequence length="909" mass="102606">MKYLFSVLFTIFFLTTYAQETLPLSIRQKEELKEKSWVRETPFERIPVTNIGNKINTFSVNKYNVNEVVIAPNSGGLWYSQNGGETFEFIFENQPTQQVNALAVDWKTGVIWAGTPYGIFASLDKGKSWEFKGLASSQNISSITINPKNTEEVIVGVLGNQYNADEKRGIFKTNDGGKTWQHKLFIGTRAGVWQIKETNNGNTLFASVWHSEDSYWESKPYGNLSCIYKSNNGGETWNKITQSNGFLSGNFVGKIGLAVFDQNTIYAVVDNRSVKTRSVASKSVDKTTKIHLSGQDFESMSKSDFLNLDDNQLNAFLHNIGLNEKYTATNLKNMISADITSPAKLLSFLGAKHQEVIGAEVYVSNDGGTSWYKTHSTPLNDTFYQNGNDFANITVNPTNKNHIFIGGFPLLESIDGGKSWRNKCSISLQNGFYKIHYQMNTLFATTKNGFSISYDNGKNWSYKNVPQSASFEKIVYDKHKNTFYLAGEQGILMKTNSQWNKILPQSQIISGNKLYVGSENGSFYDFNNEKNSLTSLGSMYFSENKAPLRFGKKAPLFVSPQNNDILYAGSNKLHISMDKGKNWRTISEDLTNGDKKGNKTYGTISSIAESPFLFGLIYTGSDDGMIHISNNGGVSWQMIYNAFPKPLNVNNLIASKHNRNRVIATLKSTDNNNREPFIFLSNDLGKNWTEIRSDLPESRINVIKEDPKNEQILYVGTDNGLYVSFNLGESWQPFSKNLPETGILDIFINENNGEMIVSTEGSGIYRTSVDILQDLRAAIIAQDFYPLQEKIRVEHSPLWGNTWNEWKKTNSPEIHFYGFAAKENLSVNVKIVKGKVTLQSFTYKTNKGFNYIPYDLTISDVGKLMYEKSIQRLILTASVDKKYYLPKGKYKVVFNIGDGFEEERELEIY</sequence>
<feature type="domain" description="Sortilin N-terminal" evidence="2">
    <location>
        <begin position="77"/>
        <end position="319"/>
    </location>
</feature>
<dbReference type="Proteomes" id="UP000038055">
    <property type="component" value="Unassembled WGS sequence"/>
</dbReference>
<dbReference type="SUPFAM" id="SSF50939">
    <property type="entry name" value="Sialidases"/>
    <property type="match status" value="2"/>
</dbReference>
<evidence type="ECO:0000259" key="2">
    <source>
        <dbReference type="Pfam" id="PF15902"/>
    </source>
</evidence>
<name>A0A0B7GZN0_9FLAO</name>
<dbReference type="eggNOG" id="COG4447">
    <property type="taxonomic scope" value="Bacteria"/>
</dbReference>
<gene>
    <name evidence="3" type="ORF">CCYN2B_110134</name>
</gene>
<dbReference type="PANTHER" id="PTHR43739:SF5">
    <property type="entry name" value="EXO-ALPHA-SIALIDASE"/>
    <property type="match status" value="1"/>
</dbReference>
<dbReference type="RefSeq" id="WP_041989902.1">
    <property type="nucleotide sequence ID" value="NZ_CDOD01000003.1"/>
</dbReference>
<dbReference type="STRING" id="28189.CCYN74_60027"/>
<dbReference type="CDD" id="cd15482">
    <property type="entry name" value="Sialidase_non-viral"/>
    <property type="match status" value="1"/>
</dbReference>
<dbReference type="EMBL" id="CDOD01000003">
    <property type="protein sequence ID" value="CEN32615.1"/>
    <property type="molecule type" value="Genomic_DNA"/>
</dbReference>
<evidence type="ECO:0000313" key="3">
    <source>
        <dbReference type="EMBL" id="CEN32615.1"/>
    </source>
</evidence>
<dbReference type="SUPFAM" id="SSF110296">
    <property type="entry name" value="Oligoxyloglucan reducing end-specific cellobiohydrolase"/>
    <property type="match status" value="1"/>
</dbReference>
<protein>
    <recommendedName>
        <fullName evidence="2">Sortilin N-terminal domain-containing protein</fullName>
    </recommendedName>
</protein>
<dbReference type="Gene3D" id="2.130.10.10">
    <property type="entry name" value="YVTN repeat-like/Quinoprotein amine dehydrogenase"/>
    <property type="match status" value="5"/>
</dbReference>
<dbReference type="AlphaFoldDB" id="A0A0B7GZN0"/>
<dbReference type="PANTHER" id="PTHR43739">
    <property type="entry name" value="XYLOGLUCANASE (EUROFUNG)"/>
    <property type="match status" value="1"/>
</dbReference>
<dbReference type="eggNOG" id="COG4409">
    <property type="taxonomic scope" value="Bacteria"/>
</dbReference>
<evidence type="ECO:0000313" key="4">
    <source>
        <dbReference type="Proteomes" id="UP000038055"/>
    </source>
</evidence>
<organism evidence="3 4">
    <name type="scientific">Capnocytophaga cynodegmi</name>
    <dbReference type="NCBI Taxonomy" id="28189"/>
    <lineage>
        <taxon>Bacteria</taxon>
        <taxon>Pseudomonadati</taxon>
        <taxon>Bacteroidota</taxon>
        <taxon>Flavobacteriia</taxon>
        <taxon>Flavobacteriales</taxon>
        <taxon>Flavobacteriaceae</taxon>
        <taxon>Capnocytophaga</taxon>
    </lineage>
</organism>
<dbReference type="InterPro" id="IPR036278">
    <property type="entry name" value="Sialidase_sf"/>
</dbReference>
<dbReference type="GO" id="GO:0010411">
    <property type="term" value="P:xyloglucan metabolic process"/>
    <property type="evidence" value="ECO:0007669"/>
    <property type="project" value="TreeGrafter"/>
</dbReference>
<feature type="domain" description="Sortilin N-terminal" evidence="2">
    <location>
        <begin position="572"/>
        <end position="715"/>
    </location>
</feature>
<evidence type="ECO:0000256" key="1">
    <source>
        <dbReference type="ARBA" id="ARBA00022737"/>
    </source>
</evidence>
<accession>A0A0B7GZN0</accession>
<dbReference type="InterPro" id="IPR031778">
    <property type="entry name" value="Sortilin_N"/>
</dbReference>
<dbReference type="InterPro" id="IPR052025">
    <property type="entry name" value="Xyloglucanase_GH74"/>
</dbReference>
<keyword evidence="1" id="KW-0677">Repeat</keyword>
<dbReference type="Pfam" id="PF15902">
    <property type="entry name" value="Sortilin-Vps10"/>
    <property type="match status" value="2"/>
</dbReference>